<gene>
    <name evidence="1" type="ORF">RPERSI_LOCUS3869</name>
</gene>
<organism evidence="1 2">
    <name type="scientific">Racocetra persica</name>
    <dbReference type="NCBI Taxonomy" id="160502"/>
    <lineage>
        <taxon>Eukaryota</taxon>
        <taxon>Fungi</taxon>
        <taxon>Fungi incertae sedis</taxon>
        <taxon>Mucoromycota</taxon>
        <taxon>Glomeromycotina</taxon>
        <taxon>Glomeromycetes</taxon>
        <taxon>Diversisporales</taxon>
        <taxon>Gigasporaceae</taxon>
        <taxon>Racocetra</taxon>
    </lineage>
</organism>
<accession>A0ACA9LTT6</accession>
<dbReference type="EMBL" id="CAJVQC010005064">
    <property type="protein sequence ID" value="CAG8548756.1"/>
    <property type="molecule type" value="Genomic_DNA"/>
</dbReference>
<evidence type="ECO:0000313" key="2">
    <source>
        <dbReference type="Proteomes" id="UP000789920"/>
    </source>
</evidence>
<dbReference type="Proteomes" id="UP000789920">
    <property type="component" value="Unassembled WGS sequence"/>
</dbReference>
<reference evidence="1" key="1">
    <citation type="submission" date="2021-06" db="EMBL/GenBank/DDBJ databases">
        <authorList>
            <person name="Kallberg Y."/>
            <person name="Tangrot J."/>
            <person name="Rosling A."/>
        </authorList>
    </citation>
    <scope>NUCLEOTIDE SEQUENCE</scope>
    <source>
        <strain evidence="1">MA461A</strain>
    </source>
</reference>
<protein>
    <submittedName>
        <fullName evidence="1">17794_t:CDS:1</fullName>
    </submittedName>
</protein>
<name>A0ACA9LTT6_9GLOM</name>
<keyword evidence="2" id="KW-1185">Reference proteome</keyword>
<comment type="caution">
    <text evidence="1">The sequence shown here is derived from an EMBL/GenBank/DDBJ whole genome shotgun (WGS) entry which is preliminary data.</text>
</comment>
<feature type="non-terminal residue" evidence="1">
    <location>
        <position position="1"/>
    </location>
</feature>
<evidence type="ECO:0000313" key="1">
    <source>
        <dbReference type="EMBL" id="CAG8548756.1"/>
    </source>
</evidence>
<sequence>YDHNPVRVHIYIDIELNTVFIALIYWDKEINITFLNAIRPYEQTVHFITPPNANPRALQTKKSDIDQITIDQIVTPIIGGEGLFSNNTLNGTFCSVGFSARSIKDANVKYIVAAGHCINKKITTEQNLFLVFHGATTILILRPI</sequence>
<proteinExistence type="predicted"/>